<proteinExistence type="predicted"/>
<keyword evidence="2" id="KW-1185">Reference proteome</keyword>
<evidence type="ECO:0000313" key="1">
    <source>
        <dbReference type="EMBL" id="KAL0002942.1"/>
    </source>
</evidence>
<dbReference type="Proteomes" id="UP001459277">
    <property type="component" value="Unassembled WGS sequence"/>
</dbReference>
<name>A0AAW2CZE6_9ROSI</name>
<organism evidence="1 2">
    <name type="scientific">Lithocarpus litseifolius</name>
    <dbReference type="NCBI Taxonomy" id="425828"/>
    <lineage>
        <taxon>Eukaryota</taxon>
        <taxon>Viridiplantae</taxon>
        <taxon>Streptophyta</taxon>
        <taxon>Embryophyta</taxon>
        <taxon>Tracheophyta</taxon>
        <taxon>Spermatophyta</taxon>
        <taxon>Magnoliopsida</taxon>
        <taxon>eudicotyledons</taxon>
        <taxon>Gunneridae</taxon>
        <taxon>Pentapetalae</taxon>
        <taxon>rosids</taxon>
        <taxon>fabids</taxon>
        <taxon>Fagales</taxon>
        <taxon>Fagaceae</taxon>
        <taxon>Lithocarpus</taxon>
    </lineage>
</organism>
<gene>
    <name evidence="1" type="ORF">SO802_016723</name>
</gene>
<feature type="non-terminal residue" evidence="1">
    <location>
        <position position="1"/>
    </location>
</feature>
<dbReference type="AlphaFoldDB" id="A0AAW2CZE6"/>
<comment type="caution">
    <text evidence="1">The sequence shown here is derived from an EMBL/GenBank/DDBJ whole genome shotgun (WGS) entry which is preliminary data.</text>
</comment>
<evidence type="ECO:0000313" key="2">
    <source>
        <dbReference type="Proteomes" id="UP001459277"/>
    </source>
</evidence>
<reference evidence="1 2" key="1">
    <citation type="submission" date="2024-01" db="EMBL/GenBank/DDBJ databases">
        <title>A telomere-to-telomere, gap-free genome of sweet tea (Lithocarpus litseifolius).</title>
        <authorList>
            <person name="Zhou J."/>
        </authorList>
    </citation>
    <scope>NUCLEOTIDE SEQUENCE [LARGE SCALE GENOMIC DNA]</scope>
    <source>
        <strain evidence="1">Zhou-2022a</strain>
        <tissue evidence="1">Leaf</tissue>
    </source>
</reference>
<protein>
    <submittedName>
        <fullName evidence="1">Uncharacterized protein</fullName>
    </submittedName>
</protein>
<dbReference type="EMBL" id="JAZDWU010000005">
    <property type="protein sequence ID" value="KAL0002942.1"/>
    <property type="molecule type" value="Genomic_DNA"/>
</dbReference>
<accession>A0AAW2CZE6</accession>
<sequence length="57" mass="6556">LRTNAYTQKICEELLQVWLKDVHEDIELQVDAKSIVDLLNNSRNANNVISSLVDDCR</sequence>